<evidence type="ECO:0000313" key="6">
    <source>
        <dbReference type="EMBL" id="AHN92166.1"/>
    </source>
</evidence>
<dbReference type="EMBL" id="KR584663">
    <property type="protein sequence ID" value="AKN63404.1"/>
    <property type="molecule type" value="Genomic_DNA"/>
</dbReference>
<name>A0A023MHG4_GVAS</name>
<reference evidence="6" key="1">
    <citation type="journal article" date="2014" name="Arch. Virol.">
        <title>Complete genome sequence of Agrotis segetum granulovirus Shanghai strain.</title>
        <authorList>
            <person name="Zhang X."/>
            <person name="Liang Z."/>
            <person name="Yin X."/>
            <person name="Wang J."/>
            <person name="Shao X."/>
        </authorList>
    </citation>
    <scope>NUCLEOTIDE SEQUENCE</scope>
    <source>
        <strain evidence="6">L1</strain>
    </source>
</reference>
<evidence type="ECO:0000256" key="2">
    <source>
        <dbReference type="ARBA" id="ARBA00022759"/>
    </source>
</evidence>
<feature type="coiled-coil region" evidence="5">
    <location>
        <begin position="226"/>
        <end position="253"/>
    </location>
</feature>
<dbReference type="InterPro" id="IPR034720">
    <property type="entry name" value="Viral_alk_exo"/>
</dbReference>
<dbReference type="PANTHER" id="PTHR46609:SF8">
    <property type="entry name" value="YQAJ VIRAL RECOMBINASE DOMAIN-CONTAINING PROTEIN"/>
    <property type="match status" value="1"/>
</dbReference>
<evidence type="ECO:0000313" key="8">
    <source>
        <dbReference type="Proteomes" id="UP000232958"/>
    </source>
</evidence>
<organism evidence="6">
    <name type="scientific">Agrotis segetum granulosis virus</name>
    <name type="common">AsGV</name>
    <name type="synonym">Agrotis segetum granulovirus</name>
    <dbReference type="NCBI Taxonomy" id="10464"/>
    <lineage>
        <taxon>Viruses</taxon>
        <taxon>Viruses incertae sedis</taxon>
        <taxon>Naldaviricetes</taxon>
        <taxon>Lefavirales</taxon>
        <taxon>Baculoviridae</taxon>
        <taxon>Betabaculovirus</taxon>
        <taxon>Betabaculovirus agsegetum</taxon>
    </lineage>
</organism>
<dbReference type="SUPFAM" id="SSF52980">
    <property type="entry name" value="Restriction endonuclease-like"/>
    <property type="match status" value="1"/>
</dbReference>
<keyword evidence="2" id="KW-0255">Endonuclease</keyword>
<dbReference type="EMBL" id="KC994902">
    <property type="protein sequence ID" value="AHN92166.1"/>
    <property type="molecule type" value="Genomic_DNA"/>
</dbReference>
<dbReference type="GO" id="GO:0004519">
    <property type="term" value="F:endonuclease activity"/>
    <property type="evidence" value="ECO:0007669"/>
    <property type="project" value="UniProtKB-KW"/>
</dbReference>
<dbReference type="Pfam" id="PF01771">
    <property type="entry name" value="Viral_alk_exo"/>
    <property type="match status" value="1"/>
</dbReference>
<dbReference type="InterPro" id="IPR051703">
    <property type="entry name" value="NF-kappa-B_Signaling_Reg"/>
</dbReference>
<organismHost>
    <name type="scientific">Agrotis segetum</name>
    <name type="common">Turnip moth</name>
    <dbReference type="NCBI Taxonomy" id="47767"/>
</organismHost>
<dbReference type="Proteomes" id="UP000232958">
    <property type="component" value="Segment"/>
</dbReference>
<keyword evidence="1" id="KW-0540">Nuclease</keyword>
<evidence type="ECO:0000256" key="3">
    <source>
        <dbReference type="ARBA" id="ARBA00022801"/>
    </source>
</evidence>
<dbReference type="SUPFAM" id="SSF57924">
    <property type="entry name" value="Inhibitor of apoptosis (IAP) repeat"/>
    <property type="match status" value="1"/>
</dbReference>
<dbReference type="InterPro" id="IPR011604">
    <property type="entry name" value="PDDEXK-like_dom_sf"/>
</dbReference>
<proteinExistence type="predicted"/>
<dbReference type="OrthoDB" id="9306at10239"/>
<accession>A0A023MHG4</accession>
<keyword evidence="5" id="KW-0175">Coiled coil</keyword>
<dbReference type="Gene3D" id="1.10.1170.10">
    <property type="entry name" value="Inhibitor Of Apoptosis Protein (2mihbC-IAP-1), Chain A"/>
    <property type="match status" value="1"/>
</dbReference>
<dbReference type="PANTHER" id="PTHR46609">
    <property type="entry name" value="EXONUCLEASE, PHAGE-TYPE/RECB, C-TERMINAL DOMAIN-CONTAINING PROTEIN"/>
    <property type="match status" value="1"/>
</dbReference>
<dbReference type="GO" id="GO:0004527">
    <property type="term" value="F:exonuclease activity"/>
    <property type="evidence" value="ECO:0007669"/>
    <property type="project" value="UniProtKB-KW"/>
</dbReference>
<evidence type="ECO:0000256" key="4">
    <source>
        <dbReference type="ARBA" id="ARBA00022839"/>
    </source>
</evidence>
<dbReference type="InterPro" id="IPR011335">
    <property type="entry name" value="Restrct_endonuc-II-like"/>
</dbReference>
<gene>
    <name evidence="6" type="ORF">AsGV127</name>
    <name evidence="7" type="ORF">AsGV130</name>
</gene>
<dbReference type="Gene3D" id="3.90.320.10">
    <property type="match status" value="1"/>
</dbReference>
<keyword evidence="3" id="KW-0378">Hydrolase</keyword>
<evidence type="ECO:0000313" key="7">
    <source>
        <dbReference type="EMBL" id="AKN63404.1"/>
    </source>
</evidence>
<evidence type="ECO:0000256" key="1">
    <source>
        <dbReference type="ARBA" id="ARBA00022722"/>
    </source>
</evidence>
<keyword evidence="4" id="KW-0269">Exonuclease</keyword>
<keyword evidence="8" id="KW-1185">Reference proteome</keyword>
<reference evidence="7 8" key="2">
    <citation type="submission" date="2015-05" db="EMBL/GenBank/DDBJ databases">
        <title>Complete Sequence of an Agrotis segetum granulovirus isolate from Europe.</title>
        <authorList>
            <person name="Gueli Alletti G."/>
            <person name="Wennmann J.T."/>
            <person name="Jehle J.A."/>
        </authorList>
    </citation>
    <scope>NUCLEOTIDE SEQUENCE [LARGE SCALE GENOMIC DNA]</scope>
    <source>
        <strain evidence="7 8">DA</strain>
    </source>
</reference>
<evidence type="ECO:0000256" key="5">
    <source>
        <dbReference type="SAM" id="Coils"/>
    </source>
</evidence>
<protein>
    <submittedName>
        <fullName evidence="6 7">Alk-exo</fullName>
    </submittedName>
</protein>
<sequence>MDLSNCGFTDEQLKMAQKYCMENYVTKLKPGHKNTKEEIFELERATRGQCKNNLWKLLRVNRTTATKSTGSSFYGESVAMKYGIEQEEWIKQQKHIMDAVCEGIEGNLKKKVKERVLNCGLFLSPLGIYSASPDAYFVLENEELVVLEIKCPYTYKSDSMETIRRGFNNRSRYRIPHTAFSINKNGPIDVRVEKKNDHYRQMQAQLYITGAVLAVYLVKIGDVPEIHFVERDIKQIQELKDREEREFNNHVRDNSRNNYLVLERNRKKTFPQNGAYSEEKSKLLARQGFYYNQGCVVCYFCKSKYETSTPFLEMTHSNCDKTDNISHVDIKFFNYINQKDRVNNLNKYCSYDYQQCIELANQGFFYDPSDNTLKLFCCGEIDKHSQKCDKNGGETSN</sequence>